<reference evidence="8 9" key="1">
    <citation type="submission" date="2016-10" db="EMBL/GenBank/DDBJ databases">
        <authorList>
            <person name="de Groot N.N."/>
        </authorList>
    </citation>
    <scope>NUCLEOTIDE SEQUENCE [LARGE SCALE GENOMIC DNA]</scope>
    <source>
        <strain evidence="8 9">DSM 44993</strain>
    </source>
</reference>
<dbReference type="PANTHER" id="PTHR43884:SF20">
    <property type="entry name" value="ACYL-COA DEHYDROGENASE FADE28"/>
    <property type="match status" value="1"/>
</dbReference>
<dbReference type="Pfam" id="PF02771">
    <property type="entry name" value="Acyl-CoA_dh_N"/>
    <property type="match status" value="1"/>
</dbReference>
<dbReference type="InterPro" id="IPR036250">
    <property type="entry name" value="AcylCo_DH-like_C"/>
</dbReference>
<keyword evidence="5" id="KW-0560">Oxidoreductase</keyword>
<name>A0A1H8YK04_9PSEU</name>
<comment type="similarity">
    <text evidence="2">Belongs to the acyl-CoA dehydrogenase family.</text>
</comment>
<sequence length="377" mass="39288">MDLTLTEEQALIQETARRFLDANAGVRIGGASVAGEEPGCSPGLWPELVELGWPGLAVPEAYGGVGRGFLESCLLFEELGAALVPSPLLVTIACAAMPILRFGTAAQRSLWLGRIAAGRTAAYVRAAPRAHWGADGSTVTATLRGHGFVLNGTAGFVPFGGTADGLVVAADTGAGLTVFLVGPGRPAGIAAESLPVIGPNPYHRVCFDHVEVPHEAALGPVHGGRDVVRVIEAFGTAATCAEMVGGARRVLDRTVEYAGRRRQFGRPIGSFQAVHQHCADMATDTLGARLIAYEAIWRLAADPAGDGTALTVSAAKSWVSEAYQRVCARGHQVHGAIGFTAEHDLHRYSRHALSASLAFGDADVHTGRVADALGLPR</sequence>
<dbReference type="EMBL" id="FOEF01000020">
    <property type="protein sequence ID" value="SEP52392.1"/>
    <property type="molecule type" value="Genomic_DNA"/>
</dbReference>
<dbReference type="RefSeq" id="WP_091625586.1">
    <property type="nucleotide sequence ID" value="NZ_FOEF01000020.1"/>
</dbReference>
<dbReference type="Gene3D" id="1.10.540.10">
    <property type="entry name" value="Acyl-CoA dehydrogenase/oxidase, N-terminal domain"/>
    <property type="match status" value="1"/>
</dbReference>
<organism evidence="8 9">
    <name type="scientific">Amycolatopsis saalfeldensis</name>
    <dbReference type="NCBI Taxonomy" id="394193"/>
    <lineage>
        <taxon>Bacteria</taxon>
        <taxon>Bacillati</taxon>
        <taxon>Actinomycetota</taxon>
        <taxon>Actinomycetes</taxon>
        <taxon>Pseudonocardiales</taxon>
        <taxon>Pseudonocardiaceae</taxon>
        <taxon>Amycolatopsis</taxon>
    </lineage>
</organism>
<dbReference type="SUPFAM" id="SSF47203">
    <property type="entry name" value="Acyl-CoA dehydrogenase C-terminal domain-like"/>
    <property type="match status" value="1"/>
</dbReference>
<evidence type="ECO:0000256" key="1">
    <source>
        <dbReference type="ARBA" id="ARBA00001974"/>
    </source>
</evidence>
<keyword evidence="3" id="KW-0285">Flavoprotein</keyword>
<dbReference type="InterPro" id="IPR009100">
    <property type="entry name" value="AcylCoA_DH/oxidase_NM_dom_sf"/>
</dbReference>
<dbReference type="GO" id="GO:0003995">
    <property type="term" value="F:acyl-CoA dehydrogenase activity"/>
    <property type="evidence" value="ECO:0007669"/>
    <property type="project" value="TreeGrafter"/>
</dbReference>
<dbReference type="STRING" id="394193.SAMN04489732_12055"/>
<feature type="domain" description="Acyl-CoA dehydrogenase/oxidase N-terminal" evidence="7">
    <location>
        <begin position="6"/>
        <end position="118"/>
    </location>
</feature>
<keyword evidence="9" id="KW-1185">Reference proteome</keyword>
<evidence type="ECO:0000256" key="2">
    <source>
        <dbReference type="ARBA" id="ARBA00009347"/>
    </source>
</evidence>
<evidence type="ECO:0000259" key="7">
    <source>
        <dbReference type="Pfam" id="PF02771"/>
    </source>
</evidence>
<dbReference type="AlphaFoldDB" id="A0A1H8YK04"/>
<dbReference type="Proteomes" id="UP000198582">
    <property type="component" value="Unassembled WGS sequence"/>
</dbReference>
<evidence type="ECO:0000259" key="6">
    <source>
        <dbReference type="Pfam" id="PF00441"/>
    </source>
</evidence>
<evidence type="ECO:0000256" key="3">
    <source>
        <dbReference type="ARBA" id="ARBA00022630"/>
    </source>
</evidence>
<proteinExistence type="inferred from homology"/>
<dbReference type="Gene3D" id="1.20.140.10">
    <property type="entry name" value="Butyryl-CoA Dehydrogenase, subunit A, domain 3"/>
    <property type="match status" value="1"/>
</dbReference>
<dbReference type="Pfam" id="PF00441">
    <property type="entry name" value="Acyl-CoA_dh_1"/>
    <property type="match status" value="1"/>
</dbReference>
<comment type="cofactor">
    <cofactor evidence="1">
        <name>FAD</name>
        <dbReference type="ChEBI" id="CHEBI:57692"/>
    </cofactor>
</comment>
<dbReference type="CDD" id="cd00567">
    <property type="entry name" value="ACAD"/>
    <property type="match status" value="1"/>
</dbReference>
<dbReference type="SUPFAM" id="SSF56645">
    <property type="entry name" value="Acyl-CoA dehydrogenase NM domain-like"/>
    <property type="match status" value="1"/>
</dbReference>
<evidence type="ECO:0000313" key="8">
    <source>
        <dbReference type="EMBL" id="SEP52392.1"/>
    </source>
</evidence>
<dbReference type="PANTHER" id="PTHR43884">
    <property type="entry name" value="ACYL-COA DEHYDROGENASE"/>
    <property type="match status" value="1"/>
</dbReference>
<accession>A0A1H8YK04</accession>
<dbReference type="Gene3D" id="2.40.110.10">
    <property type="entry name" value="Butyryl-CoA Dehydrogenase, subunit A, domain 2"/>
    <property type="match status" value="1"/>
</dbReference>
<dbReference type="GO" id="GO:0050660">
    <property type="term" value="F:flavin adenine dinucleotide binding"/>
    <property type="evidence" value="ECO:0007669"/>
    <property type="project" value="InterPro"/>
</dbReference>
<dbReference type="InterPro" id="IPR046373">
    <property type="entry name" value="Acyl-CoA_Oxase/DH_mid-dom_sf"/>
</dbReference>
<dbReference type="InterPro" id="IPR013786">
    <property type="entry name" value="AcylCoA_DH/ox_N"/>
</dbReference>
<evidence type="ECO:0000256" key="5">
    <source>
        <dbReference type="ARBA" id="ARBA00023002"/>
    </source>
</evidence>
<gene>
    <name evidence="8" type="ORF">SAMN04489732_12055</name>
</gene>
<evidence type="ECO:0000313" key="9">
    <source>
        <dbReference type="Proteomes" id="UP000198582"/>
    </source>
</evidence>
<feature type="domain" description="Acyl-CoA dehydrogenase/oxidase C-terminal" evidence="6">
    <location>
        <begin position="237"/>
        <end position="373"/>
    </location>
</feature>
<dbReference type="InterPro" id="IPR009075">
    <property type="entry name" value="AcylCo_DH/oxidase_C"/>
</dbReference>
<dbReference type="OrthoDB" id="3663644at2"/>
<dbReference type="InterPro" id="IPR037069">
    <property type="entry name" value="AcylCoA_DH/ox_N_sf"/>
</dbReference>
<protein>
    <submittedName>
        <fullName evidence="8">Acyl-CoA dehydrogenase</fullName>
    </submittedName>
</protein>
<evidence type="ECO:0000256" key="4">
    <source>
        <dbReference type="ARBA" id="ARBA00022827"/>
    </source>
</evidence>
<keyword evidence="4" id="KW-0274">FAD</keyword>